<dbReference type="InterPro" id="IPR000878">
    <property type="entry name" value="4pyrrol_Mease"/>
</dbReference>
<dbReference type="PROSITE" id="PS01296">
    <property type="entry name" value="RSMI"/>
    <property type="match status" value="1"/>
</dbReference>
<dbReference type="GO" id="GO:0070677">
    <property type="term" value="F:rRNA (cytosine-2'-O-)-methyltransferase activity"/>
    <property type="evidence" value="ECO:0007669"/>
    <property type="project" value="UniProtKB-UniRule"/>
</dbReference>
<dbReference type="Gene3D" id="3.30.950.10">
    <property type="entry name" value="Methyltransferase, Cobalt-precorrin-4 Transmethylase, Domain 2"/>
    <property type="match status" value="1"/>
</dbReference>
<dbReference type="InterPro" id="IPR008189">
    <property type="entry name" value="rRNA_ssu_MeTfrase_I"/>
</dbReference>
<evidence type="ECO:0000259" key="8">
    <source>
        <dbReference type="Pfam" id="PF23016"/>
    </source>
</evidence>
<dbReference type="NCBIfam" id="TIGR00096">
    <property type="entry name" value="16S rRNA (cytidine(1402)-2'-O)-methyltransferase"/>
    <property type="match status" value="1"/>
</dbReference>
<keyword evidence="3 6" id="KW-0489">Methyltransferase</keyword>
<dbReference type="AlphaFoldDB" id="A0A1H5ZX43"/>
<keyword evidence="4 6" id="KW-0808">Transferase</keyword>
<evidence type="ECO:0000256" key="5">
    <source>
        <dbReference type="ARBA" id="ARBA00022691"/>
    </source>
</evidence>
<evidence type="ECO:0000256" key="1">
    <source>
        <dbReference type="ARBA" id="ARBA00022490"/>
    </source>
</evidence>
<name>A0A1H5ZX43_9HYPH</name>
<dbReference type="InterPro" id="IPR053910">
    <property type="entry name" value="RsmI_HTH"/>
</dbReference>
<dbReference type="InterPro" id="IPR035996">
    <property type="entry name" value="4pyrrol_Methylase_sf"/>
</dbReference>
<dbReference type="HAMAP" id="MF_01877">
    <property type="entry name" value="16SrRNA_methyltr_I"/>
    <property type="match status" value="1"/>
</dbReference>
<evidence type="ECO:0000256" key="2">
    <source>
        <dbReference type="ARBA" id="ARBA00022552"/>
    </source>
</evidence>
<dbReference type="InterPro" id="IPR014777">
    <property type="entry name" value="4pyrrole_Mease_sub1"/>
</dbReference>
<dbReference type="EC" id="2.1.1.198" evidence="6"/>
<dbReference type="EMBL" id="FNUY01000005">
    <property type="protein sequence ID" value="SEG40771.1"/>
    <property type="molecule type" value="Genomic_DNA"/>
</dbReference>
<evidence type="ECO:0000313" key="9">
    <source>
        <dbReference type="EMBL" id="SEG40771.1"/>
    </source>
</evidence>
<comment type="similarity">
    <text evidence="6">Belongs to the methyltransferase superfamily. RsmI family.</text>
</comment>
<dbReference type="InterPro" id="IPR014776">
    <property type="entry name" value="4pyrrole_Mease_sub2"/>
</dbReference>
<evidence type="ECO:0000256" key="3">
    <source>
        <dbReference type="ARBA" id="ARBA00022603"/>
    </source>
</evidence>
<evidence type="ECO:0000256" key="4">
    <source>
        <dbReference type="ARBA" id="ARBA00022679"/>
    </source>
</evidence>
<sequence length="304" mass="32212">MSTAPTAPPRSSSYTAFGLKAEAEPLAPGLHIVATPIGNLRDISFRALATLAAADGVLAEDTRTSKTLLAHYGISTPLYPYHEHNAEQMRPKILAKLREGGKLALISDAGTPLVSDPGYKLVAELVAEGLPVTGIPGPSAVLAALVLAGLPTDRFFFEGFLPPKAAARRGRLTELAAIPGTLVFFESPRRLAEMLADAAAVLGARPAAVARELTKYYENVRRGTLGELAGHYEAEEEARGEIVVIIGPPGAEELTPVADVIDERLRTALASVSLKEAVAQVAAETGQPRRKIYARALELTRDEP</sequence>
<dbReference type="Pfam" id="PF00590">
    <property type="entry name" value="TP_methylase"/>
    <property type="match status" value="1"/>
</dbReference>
<dbReference type="SUPFAM" id="SSF53790">
    <property type="entry name" value="Tetrapyrrole methylase"/>
    <property type="match status" value="1"/>
</dbReference>
<dbReference type="FunFam" id="3.30.950.10:FF:000002">
    <property type="entry name" value="Ribosomal RNA small subunit methyltransferase I"/>
    <property type="match status" value="1"/>
</dbReference>
<comment type="subcellular location">
    <subcellularLocation>
        <location evidence="6">Cytoplasm</location>
    </subcellularLocation>
</comment>
<accession>A0A1H5ZX43</accession>
<organism evidence="9 10">
    <name type="scientific">Bosea lathyri</name>
    <dbReference type="NCBI Taxonomy" id="1036778"/>
    <lineage>
        <taxon>Bacteria</taxon>
        <taxon>Pseudomonadati</taxon>
        <taxon>Pseudomonadota</taxon>
        <taxon>Alphaproteobacteria</taxon>
        <taxon>Hyphomicrobiales</taxon>
        <taxon>Boseaceae</taxon>
        <taxon>Bosea</taxon>
    </lineage>
</organism>
<evidence type="ECO:0000259" key="7">
    <source>
        <dbReference type="Pfam" id="PF00590"/>
    </source>
</evidence>
<evidence type="ECO:0000256" key="6">
    <source>
        <dbReference type="HAMAP-Rule" id="MF_01877"/>
    </source>
</evidence>
<keyword evidence="2 6" id="KW-0698">rRNA processing</keyword>
<dbReference type="RefSeq" id="WP_103872985.1">
    <property type="nucleotide sequence ID" value="NZ_FNUY01000005.1"/>
</dbReference>
<comment type="catalytic activity">
    <reaction evidence="6">
        <text>cytidine(1402) in 16S rRNA + S-adenosyl-L-methionine = 2'-O-methylcytidine(1402) in 16S rRNA + S-adenosyl-L-homocysteine + H(+)</text>
        <dbReference type="Rhea" id="RHEA:42924"/>
        <dbReference type="Rhea" id="RHEA-COMP:10285"/>
        <dbReference type="Rhea" id="RHEA-COMP:10286"/>
        <dbReference type="ChEBI" id="CHEBI:15378"/>
        <dbReference type="ChEBI" id="CHEBI:57856"/>
        <dbReference type="ChEBI" id="CHEBI:59789"/>
        <dbReference type="ChEBI" id="CHEBI:74495"/>
        <dbReference type="ChEBI" id="CHEBI:82748"/>
        <dbReference type="EC" id="2.1.1.198"/>
    </reaction>
</comment>
<protein>
    <recommendedName>
        <fullName evidence="6">Ribosomal RNA small subunit methyltransferase I</fullName>
        <ecNumber evidence="6">2.1.1.198</ecNumber>
    </recommendedName>
    <alternativeName>
        <fullName evidence="6">16S rRNA 2'-O-ribose C1402 methyltransferase</fullName>
    </alternativeName>
    <alternativeName>
        <fullName evidence="6">rRNA (cytidine-2'-O-)-methyltransferase RsmI</fullName>
    </alternativeName>
</protein>
<keyword evidence="5 6" id="KW-0949">S-adenosyl-L-methionine</keyword>
<proteinExistence type="inferred from homology"/>
<evidence type="ECO:0000313" key="10">
    <source>
        <dbReference type="Proteomes" id="UP000236743"/>
    </source>
</evidence>
<reference evidence="9 10" key="1">
    <citation type="submission" date="2016-10" db="EMBL/GenBank/DDBJ databases">
        <authorList>
            <person name="de Groot N.N."/>
        </authorList>
    </citation>
    <scope>NUCLEOTIDE SEQUENCE [LARGE SCALE GENOMIC DNA]</scope>
    <source>
        <strain evidence="9 10">DSM 26656</strain>
    </source>
</reference>
<dbReference type="Proteomes" id="UP000236743">
    <property type="component" value="Unassembled WGS sequence"/>
</dbReference>
<keyword evidence="10" id="KW-1185">Reference proteome</keyword>
<dbReference type="OrthoDB" id="9809084at2"/>
<dbReference type="GO" id="GO:0005737">
    <property type="term" value="C:cytoplasm"/>
    <property type="evidence" value="ECO:0007669"/>
    <property type="project" value="UniProtKB-SubCell"/>
</dbReference>
<keyword evidence="1 6" id="KW-0963">Cytoplasm</keyword>
<feature type="domain" description="Tetrapyrrole methylase" evidence="7">
    <location>
        <begin position="30"/>
        <end position="229"/>
    </location>
</feature>
<dbReference type="PIRSF" id="PIRSF005917">
    <property type="entry name" value="MTase_YraL"/>
    <property type="match status" value="1"/>
</dbReference>
<dbReference type="PANTHER" id="PTHR46111">
    <property type="entry name" value="RIBOSOMAL RNA SMALL SUBUNIT METHYLTRANSFERASE I"/>
    <property type="match status" value="1"/>
</dbReference>
<feature type="domain" description="RsmI HTH" evidence="8">
    <location>
        <begin position="259"/>
        <end position="299"/>
    </location>
</feature>
<dbReference type="CDD" id="cd11648">
    <property type="entry name" value="RsmI"/>
    <property type="match status" value="1"/>
</dbReference>
<dbReference type="PANTHER" id="PTHR46111:SF1">
    <property type="entry name" value="RIBOSOMAL RNA SMALL SUBUNIT METHYLTRANSFERASE I"/>
    <property type="match status" value="1"/>
</dbReference>
<comment type="function">
    <text evidence="6">Catalyzes the 2'-O-methylation of the ribose of cytidine 1402 (C1402) in 16S rRNA.</text>
</comment>
<gene>
    <name evidence="6" type="primary">rsmI</name>
    <name evidence="9" type="ORF">SAMN04488115_10564</name>
</gene>
<dbReference type="FunFam" id="3.40.1010.10:FF:000007">
    <property type="entry name" value="Ribosomal RNA small subunit methyltransferase I"/>
    <property type="match status" value="1"/>
</dbReference>
<dbReference type="Pfam" id="PF23016">
    <property type="entry name" value="RsmI_C"/>
    <property type="match status" value="1"/>
</dbReference>
<dbReference type="InterPro" id="IPR018063">
    <property type="entry name" value="SAM_MeTrfase_RsmI_CS"/>
</dbReference>
<dbReference type="Gene3D" id="3.40.1010.10">
    <property type="entry name" value="Cobalt-precorrin-4 Transmethylase, Domain 1"/>
    <property type="match status" value="1"/>
</dbReference>